<gene>
    <name evidence="2" type="ORF">FIM25_14795</name>
</gene>
<comment type="caution">
    <text evidence="2">The sequence shown here is derived from an EMBL/GenBank/DDBJ whole genome shotgun (WGS) entry which is preliminary data.</text>
</comment>
<evidence type="ECO:0000259" key="1">
    <source>
        <dbReference type="Pfam" id="PF13356"/>
    </source>
</evidence>
<evidence type="ECO:0000313" key="3">
    <source>
        <dbReference type="Proteomes" id="UP000321899"/>
    </source>
</evidence>
<dbReference type="EMBL" id="VDMB01000028">
    <property type="protein sequence ID" value="TYT73474.1"/>
    <property type="molecule type" value="Genomic_DNA"/>
</dbReference>
<sequence>MEFCFFCESIIYDTEITGFVLEVRHTGTKTYYLKYRNKRKEQRQYKIGDEKSLTFTKASQAARKIRSRVVIGEDPVDDRKQLCKMMTLEAFVQSRYIPFVQGYNLDSLLICIPTTLNAVLIFCVRT</sequence>
<name>A0A5S5MCN6_9BACT</name>
<dbReference type="Proteomes" id="UP000321899">
    <property type="component" value="Unassembled WGS sequence"/>
</dbReference>
<dbReference type="Gene3D" id="3.30.160.390">
    <property type="entry name" value="Integrase, DNA-binding domain"/>
    <property type="match status" value="1"/>
</dbReference>
<dbReference type="Pfam" id="PF13356">
    <property type="entry name" value="Arm-DNA-bind_3"/>
    <property type="match status" value="1"/>
</dbReference>
<dbReference type="AlphaFoldDB" id="A0A5S5MCN6"/>
<dbReference type="InterPro" id="IPR025166">
    <property type="entry name" value="Integrase_DNA_bind_dom"/>
</dbReference>
<organism evidence="2 3">
    <name type="scientific">Desulfobotulus mexicanus</name>
    <dbReference type="NCBI Taxonomy" id="2586642"/>
    <lineage>
        <taxon>Bacteria</taxon>
        <taxon>Pseudomonadati</taxon>
        <taxon>Thermodesulfobacteriota</taxon>
        <taxon>Desulfobacteria</taxon>
        <taxon>Desulfobacterales</taxon>
        <taxon>Desulfobacteraceae</taxon>
        <taxon>Desulfobotulus</taxon>
    </lineage>
</organism>
<proteinExistence type="predicted"/>
<keyword evidence="3" id="KW-1185">Reference proteome</keyword>
<feature type="domain" description="Integrase DNA-binding" evidence="1">
    <location>
        <begin position="17"/>
        <end position="81"/>
    </location>
</feature>
<dbReference type="InterPro" id="IPR038488">
    <property type="entry name" value="Integrase_DNA-bd_sf"/>
</dbReference>
<dbReference type="RefSeq" id="WP_139450637.1">
    <property type="nucleotide sequence ID" value="NZ_VDMB01000028.1"/>
</dbReference>
<reference evidence="2 3" key="1">
    <citation type="submission" date="2019-06" db="EMBL/GenBank/DDBJ databases">
        <title>Desulfobotulus mexicanus sp. nov., a novel sulfate-reducing bacterium isolated from the sediment of an alkaline crater lake in Mexico.</title>
        <authorList>
            <person name="Hirschler-Rea A."/>
        </authorList>
    </citation>
    <scope>NUCLEOTIDE SEQUENCE [LARGE SCALE GENOMIC DNA]</scope>
    <source>
        <strain evidence="2 3">PAR22N</strain>
    </source>
</reference>
<dbReference type="OrthoDB" id="9795573at2"/>
<accession>A0A5S5MCN6</accession>
<evidence type="ECO:0000313" key="2">
    <source>
        <dbReference type="EMBL" id="TYT73474.1"/>
    </source>
</evidence>
<protein>
    <submittedName>
        <fullName evidence="2">DUF4102 domain-containing protein</fullName>
    </submittedName>
</protein>